<proteinExistence type="inferred from homology"/>
<dbReference type="Proteomes" id="UP000811246">
    <property type="component" value="Chromosome 6"/>
</dbReference>
<dbReference type="GO" id="GO:0051017">
    <property type="term" value="P:actin filament bundle assembly"/>
    <property type="evidence" value="ECO:0007669"/>
    <property type="project" value="TreeGrafter"/>
</dbReference>
<sequence>MEINSRILLLGLLFLFCMVSFSHGKRVKPRFRLKAVNLGGWLLTEGYITPSLFDGIPNKDLLDGAQPLFKSVATGKYLCAETGGGTNIVANRTVGSAWETFTLWRINEKTFNFRVYNRQFVGLDMTNGNGVDVVAIADAPGKSETFEIVRKPGNSSLVRIKAPNGFFLQVKAKGVVTADFAGKSKWKKNDPSVFEISNTGGLLGEFQVTNGHGPERAPQIMREHWNTFIVEDDFKFIAENGLNGVRIPVGWWIASDPTPPYPYVGGSLEALDNAFSWAEKYGIKIVISLHSVPGSQNGWAHSSTRDGTQAWGKTDDTIQQSVDVIDFLTARYAKSPSFYAMELLNEPKAPEATLEMVNKFYTLGYDAVRKHSSTVYVLLNNRLGKVDDRELFPLARGLKGIVIDLHYYSLFNTRYYNLTAQQNIDYLYRNRSREIAYATTSNGPPVFIGEWGAEWLVDGASQEDYKRFVNALLDIYNRATFGWAFWTLKANFNHWSMEWMIKNGYIKLN</sequence>
<dbReference type="SUPFAM" id="SSF51445">
    <property type="entry name" value="(Trans)glycosidases"/>
    <property type="match status" value="1"/>
</dbReference>
<evidence type="ECO:0000256" key="1">
    <source>
        <dbReference type="ARBA" id="ARBA00005641"/>
    </source>
</evidence>
<dbReference type="SUPFAM" id="SSF50405">
    <property type="entry name" value="Actin-crosslinking proteins"/>
    <property type="match status" value="1"/>
</dbReference>
<dbReference type="InterPro" id="IPR008999">
    <property type="entry name" value="Actin-crosslinking"/>
</dbReference>
<keyword evidence="2 4" id="KW-0378">Hydrolase</keyword>
<feature type="domain" description="Glycoside hydrolase family 5" evidence="6">
    <location>
        <begin position="222"/>
        <end position="491"/>
    </location>
</feature>
<dbReference type="GO" id="GO:0007163">
    <property type="term" value="P:establishment or maintenance of cell polarity"/>
    <property type="evidence" value="ECO:0007669"/>
    <property type="project" value="TreeGrafter"/>
</dbReference>
<dbReference type="GO" id="GO:0015629">
    <property type="term" value="C:actin cytoskeleton"/>
    <property type="evidence" value="ECO:0007669"/>
    <property type="project" value="TreeGrafter"/>
</dbReference>
<feature type="domain" description="DUF7910" evidence="7">
    <location>
        <begin position="58"/>
        <end position="196"/>
    </location>
</feature>
<evidence type="ECO:0000256" key="4">
    <source>
        <dbReference type="RuleBase" id="RU361153"/>
    </source>
</evidence>
<dbReference type="OrthoDB" id="62120at2759"/>
<feature type="chain" id="PRO_5037149517" description="Mannan endo-1,4-beta-mannosidase" evidence="5">
    <location>
        <begin position="25"/>
        <end position="509"/>
    </location>
</feature>
<dbReference type="PANTHER" id="PTHR10551">
    <property type="entry name" value="FASCIN"/>
    <property type="match status" value="1"/>
</dbReference>
<dbReference type="FunFam" id="2.80.10.50:FF:000056">
    <property type="entry name" value="Glucan 1,3-beta-glucosidase A"/>
    <property type="match status" value="1"/>
</dbReference>
<comment type="similarity">
    <text evidence="1 4">Belongs to the glycosyl hydrolase 5 (cellulase A) family.</text>
</comment>
<dbReference type="Pfam" id="PF25490">
    <property type="entry name" value="DUF7910"/>
    <property type="match status" value="1"/>
</dbReference>
<dbReference type="GO" id="GO:0016477">
    <property type="term" value="P:cell migration"/>
    <property type="evidence" value="ECO:0007669"/>
    <property type="project" value="TreeGrafter"/>
</dbReference>
<dbReference type="GO" id="GO:0005737">
    <property type="term" value="C:cytoplasm"/>
    <property type="evidence" value="ECO:0007669"/>
    <property type="project" value="TreeGrafter"/>
</dbReference>
<dbReference type="AlphaFoldDB" id="A0A922EPQ9"/>
<dbReference type="EMBL" id="CM031830">
    <property type="protein sequence ID" value="KAG6707264.1"/>
    <property type="molecule type" value="Genomic_DNA"/>
</dbReference>
<dbReference type="GO" id="GO:0051015">
    <property type="term" value="F:actin filament binding"/>
    <property type="evidence" value="ECO:0007669"/>
    <property type="project" value="InterPro"/>
</dbReference>
<keyword evidence="5" id="KW-0732">Signal</keyword>
<dbReference type="InterPro" id="IPR017853">
    <property type="entry name" value="GH"/>
</dbReference>
<evidence type="ECO:0000256" key="5">
    <source>
        <dbReference type="SAM" id="SignalP"/>
    </source>
</evidence>
<feature type="signal peptide" evidence="5">
    <location>
        <begin position="1"/>
        <end position="24"/>
    </location>
</feature>
<evidence type="ECO:0008006" key="10">
    <source>
        <dbReference type="Google" id="ProtNLM"/>
    </source>
</evidence>
<dbReference type="Pfam" id="PF00150">
    <property type="entry name" value="Cellulase"/>
    <property type="match status" value="1"/>
</dbReference>
<dbReference type="CDD" id="cd00257">
    <property type="entry name" value="beta-trefoil_FSCN-like"/>
    <property type="match status" value="1"/>
</dbReference>
<dbReference type="InterPro" id="IPR057232">
    <property type="entry name" value="DUF7910"/>
</dbReference>
<organism evidence="8 9">
    <name type="scientific">Carya illinoinensis</name>
    <name type="common">Pecan</name>
    <dbReference type="NCBI Taxonomy" id="32201"/>
    <lineage>
        <taxon>Eukaryota</taxon>
        <taxon>Viridiplantae</taxon>
        <taxon>Streptophyta</taxon>
        <taxon>Embryophyta</taxon>
        <taxon>Tracheophyta</taxon>
        <taxon>Spermatophyta</taxon>
        <taxon>Magnoliopsida</taxon>
        <taxon>eudicotyledons</taxon>
        <taxon>Gunneridae</taxon>
        <taxon>Pentapetalae</taxon>
        <taxon>rosids</taxon>
        <taxon>fabids</taxon>
        <taxon>Fagales</taxon>
        <taxon>Juglandaceae</taxon>
        <taxon>Carya</taxon>
    </lineage>
</organism>
<dbReference type="PANTHER" id="PTHR10551:SF14">
    <property type="entry name" value="CELLULASE CONTAINING PROTEIN, EXPRESSED"/>
    <property type="match status" value="1"/>
</dbReference>
<evidence type="ECO:0000259" key="6">
    <source>
        <dbReference type="Pfam" id="PF00150"/>
    </source>
</evidence>
<accession>A0A922EPQ9</accession>
<reference evidence="8" key="1">
    <citation type="submission" date="2021-01" db="EMBL/GenBank/DDBJ databases">
        <authorList>
            <person name="Lovell J.T."/>
            <person name="Bentley N."/>
            <person name="Bhattarai G."/>
            <person name="Jenkins J.W."/>
            <person name="Sreedasyam A."/>
            <person name="Alarcon Y."/>
            <person name="Bock C."/>
            <person name="Boston L."/>
            <person name="Carlson J."/>
            <person name="Cervantes K."/>
            <person name="Clermont K."/>
            <person name="Krom N."/>
            <person name="Kubenka K."/>
            <person name="Mamidi S."/>
            <person name="Mattison C."/>
            <person name="Monteros M."/>
            <person name="Pisani C."/>
            <person name="Plott C."/>
            <person name="Rajasekar S."/>
            <person name="Rhein H.S."/>
            <person name="Rohla C."/>
            <person name="Song M."/>
            <person name="Hilaire R.S."/>
            <person name="Shu S."/>
            <person name="Wells L."/>
            <person name="Wang X."/>
            <person name="Webber J."/>
            <person name="Heerema R.J."/>
            <person name="Klein P."/>
            <person name="Conner P."/>
            <person name="Grauke L."/>
            <person name="Grimwood J."/>
            <person name="Schmutz J."/>
            <person name="Randall J.J."/>
        </authorList>
    </citation>
    <scope>NUCLEOTIDE SEQUENCE</scope>
    <source>
        <tissue evidence="8">Leaf</tissue>
    </source>
</reference>
<dbReference type="Gene3D" id="3.20.20.80">
    <property type="entry name" value="Glycosidases"/>
    <property type="match status" value="1"/>
</dbReference>
<evidence type="ECO:0000256" key="2">
    <source>
        <dbReference type="ARBA" id="ARBA00022801"/>
    </source>
</evidence>
<evidence type="ECO:0000313" key="9">
    <source>
        <dbReference type="Proteomes" id="UP000811246"/>
    </source>
</evidence>
<dbReference type="GO" id="GO:0004553">
    <property type="term" value="F:hydrolase activity, hydrolyzing O-glycosyl compounds"/>
    <property type="evidence" value="ECO:0007669"/>
    <property type="project" value="InterPro"/>
</dbReference>
<evidence type="ECO:0000259" key="7">
    <source>
        <dbReference type="Pfam" id="PF25490"/>
    </source>
</evidence>
<dbReference type="GO" id="GO:0000272">
    <property type="term" value="P:polysaccharide catabolic process"/>
    <property type="evidence" value="ECO:0007669"/>
    <property type="project" value="InterPro"/>
</dbReference>
<evidence type="ECO:0000256" key="3">
    <source>
        <dbReference type="ARBA" id="ARBA00023295"/>
    </source>
</evidence>
<evidence type="ECO:0000313" key="8">
    <source>
        <dbReference type="EMBL" id="KAG6707264.1"/>
    </source>
</evidence>
<dbReference type="Gene3D" id="2.80.10.50">
    <property type="match status" value="1"/>
</dbReference>
<dbReference type="InterPro" id="IPR001547">
    <property type="entry name" value="Glyco_hydro_5"/>
</dbReference>
<name>A0A922EPQ9_CARIL</name>
<gene>
    <name evidence="8" type="ORF">I3842_06G022200</name>
</gene>
<protein>
    <recommendedName>
        <fullName evidence="10">Mannan endo-1,4-beta-mannosidase</fullName>
    </recommendedName>
</protein>
<dbReference type="InterPro" id="IPR010431">
    <property type="entry name" value="Fascin"/>
</dbReference>
<keyword evidence="3 4" id="KW-0326">Glycosidase</keyword>
<comment type="caution">
    <text evidence="8">The sequence shown here is derived from an EMBL/GenBank/DDBJ whole genome shotgun (WGS) entry which is preliminary data.</text>
</comment>